<sequence length="33" mass="3452">MKWINGALGLDTGCPLVHHEMAKKAGGTTPGLF</sequence>
<gene>
    <name evidence="1" type="ordered locus">BATR1942_17180</name>
</gene>
<dbReference type="EMBL" id="CP002207">
    <property type="protein sequence ID" value="ADP34355.1"/>
    <property type="molecule type" value="Genomic_DNA"/>
</dbReference>
<evidence type="ECO:0000313" key="1">
    <source>
        <dbReference type="EMBL" id="ADP34355.1"/>
    </source>
</evidence>
<reference evidence="1 2" key="1">
    <citation type="journal article" date="2011" name="Front. Microbiol.">
        <title>Genomic signatures of strain selection and enhancement in Bacillus atrophaeus var. globigii, a historical biowarfare simulant.</title>
        <authorList>
            <person name="Gibbons H.S."/>
            <person name="Broomall S.M."/>
            <person name="McNew L.A."/>
            <person name="Daligault H."/>
            <person name="Chapman C."/>
            <person name="Bruce D."/>
            <person name="Karavis M."/>
            <person name="Krepps M."/>
            <person name="McGregor P.A."/>
            <person name="Hong C."/>
            <person name="Park K.H."/>
            <person name="Akmal A."/>
            <person name="Feldman A."/>
            <person name="Lin J.S."/>
            <person name="Chang W.E."/>
            <person name="Higgs B.W."/>
            <person name="Demirev P."/>
            <person name="Lindquist J."/>
            <person name="Liem A."/>
            <person name="Fochler E."/>
            <person name="Read T.D."/>
            <person name="Tapia R."/>
            <person name="Johnson S."/>
            <person name="Bishop-Lilly K.A."/>
            <person name="Detter C."/>
            <person name="Han C."/>
            <person name="Sozhamannan S."/>
            <person name="Rosenzweig C.N."/>
            <person name="Skowronski E.W."/>
        </authorList>
    </citation>
    <scope>NUCLEOTIDE SEQUENCE [LARGE SCALE GENOMIC DNA]</scope>
    <source>
        <strain evidence="1 2">1942</strain>
    </source>
</reference>
<organism evidence="1 2">
    <name type="scientific">Bacillus atrophaeus (strain 1942)</name>
    <dbReference type="NCBI Taxonomy" id="720555"/>
    <lineage>
        <taxon>Bacteria</taxon>
        <taxon>Bacillati</taxon>
        <taxon>Bacillota</taxon>
        <taxon>Bacilli</taxon>
        <taxon>Bacillales</taxon>
        <taxon>Bacillaceae</taxon>
        <taxon>Bacillus</taxon>
    </lineage>
</organism>
<protein>
    <submittedName>
        <fullName evidence="1">Uncharacterized protein</fullName>
    </submittedName>
</protein>
<keyword evidence="2" id="KW-1185">Reference proteome</keyword>
<name>A0ABM5M2H9_BACA1</name>
<evidence type="ECO:0000313" key="2">
    <source>
        <dbReference type="Proteomes" id="UP000006867"/>
    </source>
</evidence>
<accession>A0ABM5M2H9</accession>
<dbReference type="Proteomes" id="UP000006867">
    <property type="component" value="Chromosome"/>
</dbReference>
<proteinExistence type="predicted"/>